<proteinExistence type="predicted"/>
<evidence type="ECO:0000313" key="2">
    <source>
        <dbReference type="Proteomes" id="UP001448858"/>
    </source>
</evidence>
<keyword evidence="2" id="KW-1185">Reference proteome</keyword>
<reference evidence="1 2" key="1">
    <citation type="submission" date="2024-04" db="EMBL/GenBank/DDBJ databases">
        <title>Arthrobacter sp. from Plains bison fecal sample.</title>
        <authorList>
            <person name="Ruzzini A."/>
        </authorList>
    </citation>
    <scope>NUCLEOTIDE SEQUENCE [LARGE SCALE GENOMIC DNA]</scope>
    <source>
        <strain evidence="1 2">EINP1</strain>
    </source>
</reference>
<dbReference type="InterPro" id="IPR029058">
    <property type="entry name" value="AB_hydrolase_fold"/>
</dbReference>
<dbReference type="EMBL" id="CP151657">
    <property type="protein sequence ID" value="WZP16671.1"/>
    <property type="molecule type" value="Genomic_DNA"/>
</dbReference>
<dbReference type="Gene3D" id="3.40.50.1820">
    <property type="entry name" value="alpha/beta hydrolase"/>
    <property type="match status" value="1"/>
</dbReference>
<sequence>MEESVLMSSSGKEVSPDVQALQDSGVNVPLFAVETLDSFDPDPVLGAAKYRHSLENGTHLDALLVNKRADVLVVSFHGATDREKNTLPRFERLRSFLDYEVSSMYFTDPALWLNHKNYFQLAWFTGWDGFDAQRSAVEWVMKAAKAIGASRILFTGASGGGFVALQVSALVPGSLALAFNPQTSIYGYLANGHAWGAQKNYRNVVWPHIDAPAVGPEMDWTTKLDDRVSALRRYSKPTANHVLYATNTLEFHHEQHYLPFISAAESGGNIERVDTFFYEHTTQHTPPGPEHFSAAMKEALSLISKLPPTDSLS</sequence>
<protein>
    <recommendedName>
        <fullName evidence="3">Alpha/beta hydrolase</fullName>
    </recommendedName>
</protein>
<dbReference type="SUPFAM" id="SSF53474">
    <property type="entry name" value="alpha/beta-Hydrolases"/>
    <property type="match status" value="1"/>
</dbReference>
<name>A0ABZ2ZYD1_9MICC</name>
<dbReference type="Proteomes" id="UP001448858">
    <property type="component" value="Chromosome"/>
</dbReference>
<accession>A0ABZ2ZYD1</accession>
<organism evidence="1 2">
    <name type="scientific">Arthrobacter citreus</name>
    <dbReference type="NCBI Taxonomy" id="1670"/>
    <lineage>
        <taxon>Bacteria</taxon>
        <taxon>Bacillati</taxon>
        <taxon>Actinomycetota</taxon>
        <taxon>Actinomycetes</taxon>
        <taxon>Micrococcales</taxon>
        <taxon>Micrococcaceae</taxon>
        <taxon>Arthrobacter</taxon>
    </lineage>
</organism>
<gene>
    <name evidence="1" type="ORF">AAE021_03550</name>
</gene>
<evidence type="ECO:0008006" key="3">
    <source>
        <dbReference type="Google" id="ProtNLM"/>
    </source>
</evidence>
<evidence type="ECO:0000313" key="1">
    <source>
        <dbReference type="EMBL" id="WZP16671.1"/>
    </source>
</evidence>
<dbReference type="RefSeq" id="WP_342024277.1">
    <property type="nucleotide sequence ID" value="NZ_CP151657.1"/>
</dbReference>